<gene>
    <name evidence="1" type="ORF">D6B99_16380</name>
</gene>
<dbReference type="InterPro" id="IPR007822">
    <property type="entry name" value="LANC-like"/>
</dbReference>
<protein>
    <recommendedName>
        <fullName evidence="3">Lanthionine synthetase C-like protein</fullName>
    </recommendedName>
</protein>
<dbReference type="AlphaFoldDB" id="A0A386HTB4"/>
<dbReference type="Gene3D" id="1.50.10.20">
    <property type="match status" value="1"/>
</dbReference>
<keyword evidence="2" id="KW-1185">Reference proteome</keyword>
<proteinExistence type="predicted"/>
<evidence type="ECO:0000313" key="2">
    <source>
        <dbReference type="Proteomes" id="UP000266118"/>
    </source>
</evidence>
<dbReference type="GO" id="GO:0031179">
    <property type="term" value="P:peptide modification"/>
    <property type="evidence" value="ECO:0007669"/>
    <property type="project" value="InterPro"/>
</dbReference>
<reference evidence="1 2" key="1">
    <citation type="submission" date="2018-09" db="EMBL/GenBank/DDBJ databases">
        <title>Arachidicoccus sp. nov., a bacterium isolated from soil.</title>
        <authorList>
            <person name="Weon H.-Y."/>
            <person name="Kwon S.-W."/>
            <person name="Lee S.A."/>
        </authorList>
    </citation>
    <scope>NUCLEOTIDE SEQUENCE [LARGE SCALE GENOMIC DNA]</scope>
    <source>
        <strain evidence="1 2">KIS59-12</strain>
    </source>
</reference>
<evidence type="ECO:0008006" key="3">
    <source>
        <dbReference type="Google" id="ProtNLM"/>
    </source>
</evidence>
<dbReference type="EMBL" id="CP032489">
    <property type="protein sequence ID" value="AYD49053.1"/>
    <property type="molecule type" value="Genomic_DNA"/>
</dbReference>
<sequence>MEKLRRIANIITLDAFNLPDIGLFKGRMGVILFYFNYGRYTGNKLYFNIASELLTSVYKEVQYSNDISFEEGVAGVVWGMRYLINNNFIDGNPTEMFGEFERILSNGNFNDCDYRKPMSKIGMYLHLIIENEDDGYLLVKDLIYVGLKKFEFYFLCLSLPKPITYINSVLLFLLSLEKIQDFKIECERILFKICLSLSRIGSWAQFEKYDLRILYKLLIAIKFSSQEKETILKEINSIIIFNYNGFSSKDLWQNFFFLPQEEIVYNFEDINRYIDQNYSYRNIVTGNISIYRGLAGIGLALMNNGG</sequence>
<organism evidence="1 2">
    <name type="scientific">Arachidicoccus soli</name>
    <dbReference type="NCBI Taxonomy" id="2341117"/>
    <lineage>
        <taxon>Bacteria</taxon>
        <taxon>Pseudomonadati</taxon>
        <taxon>Bacteroidota</taxon>
        <taxon>Chitinophagia</taxon>
        <taxon>Chitinophagales</taxon>
        <taxon>Chitinophagaceae</taxon>
        <taxon>Arachidicoccus</taxon>
    </lineage>
</organism>
<dbReference type="Proteomes" id="UP000266118">
    <property type="component" value="Chromosome"/>
</dbReference>
<dbReference type="SUPFAM" id="SSF158745">
    <property type="entry name" value="LanC-like"/>
    <property type="match status" value="1"/>
</dbReference>
<evidence type="ECO:0000313" key="1">
    <source>
        <dbReference type="EMBL" id="AYD49053.1"/>
    </source>
</evidence>
<dbReference type="OrthoDB" id="6313827at2"/>
<accession>A0A386HTB4</accession>
<name>A0A386HTB4_9BACT</name>
<dbReference type="KEGG" id="ark:D6B99_16380"/>
<dbReference type="RefSeq" id="WP_119990401.1">
    <property type="nucleotide sequence ID" value="NZ_CP032489.1"/>
</dbReference>
<dbReference type="Pfam" id="PF05147">
    <property type="entry name" value="LANC_like"/>
    <property type="match status" value="1"/>
</dbReference>